<feature type="non-terminal residue" evidence="1">
    <location>
        <position position="36"/>
    </location>
</feature>
<dbReference type="EMBL" id="HAEG01000572">
    <property type="protein sequence ID" value="SBR63776.1"/>
    <property type="molecule type" value="Transcribed_RNA"/>
</dbReference>
<feature type="non-terminal residue" evidence="1">
    <location>
        <position position="1"/>
    </location>
</feature>
<dbReference type="AlphaFoldDB" id="A0A1A8N4I5"/>
<accession>A0A1A8N4I5</accession>
<reference evidence="1" key="1">
    <citation type="submission" date="2016-05" db="EMBL/GenBank/DDBJ databases">
        <authorList>
            <person name="Lavstsen T."/>
            <person name="Jespersen J.S."/>
        </authorList>
    </citation>
    <scope>NUCLEOTIDE SEQUENCE</scope>
    <source>
        <tissue evidence="1">Brain</tissue>
    </source>
</reference>
<protein>
    <submittedName>
        <fullName evidence="1">Serine dehydratase-like</fullName>
    </submittedName>
</protein>
<organism evidence="1">
    <name type="scientific">Nothobranchius pienaari</name>
    <dbReference type="NCBI Taxonomy" id="704102"/>
    <lineage>
        <taxon>Eukaryota</taxon>
        <taxon>Metazoa</taxon>
        <taxon>Chordata</taxon>
        <taxon>Craniata</taxon>
        <taxon>Vertebrata</taxon>
        <taxon>Euteleostomi</taxon>
        <taxon>Actinopterygii</taxon>
        <taxon>Neopterygii</taxon>
        <taxon>Teleostei</taxon>
        <taxon>Neoteleostei</taxon>
        <taxon>Acanthomorphata</taxon>
        <taxon>Ovalentaria</taxon>
        <taxon>Atherinomorphae</taxon>
        <taxon>Cyprinodontiformes</taxon>
        <taxon>Nothobranchiidae</taxon>
        <taxon>Nothobranchius</taxon>
    </lineage>
</organism>
<proteinExistence type="predicted"/>
<name>A0A1A8N4I5_9TELE</name>
<evidence type="ECO:0000313" key="1">
    <source>
        <dbReference type="EMBL" id="SBR63776.1"/>
    </source>
</evidence>
<gene>
    <name evidence="1" type="primary">SDSL</name>
</gene>
<sequence length="36" mass="4267">KTFLYYDTEISNAIQFFTSVESILDMLRFSCAEVRQ</sequence>
<reference evidence="1" key="2">
    <citation type="submission" date="2016-06" db="EMBL/GenBank/DDBJ databases">
        <title>The genome of a short-lived fish provides insights into sex chromosome evolution and the genetic control of aging.</title>
        <authorList>
            <person name="Reichwald K."/>
            <person name="Felder M."/>
            <person name="Petzold A."/>
            <person name="Koch P."/>
            <person name="Groth M."/>
            <person name="Platzer M."/>
        </authorList>
    </citation>
    <scope>NUCLEOTIDE SEQUENCE</scope>
    <source>
        <tissue evidence="1">Brain</tissue>
    </source>
</reference>